<organism evidence="1">
    <name type="scientific">marine sediment metagenome</name>
    <dbReference type="NCBI Taxonomy" id="412755"/>
    <lineage>
        <taxon>unclassified sequences</taxon>
        <taxon>metagenomes</taxon>
        <taxon>ecological metagenomes</taxon>
    </lineage>
</organism>
<reference evidence="1" key="1">
    <citation type="journal article" date="2015" name="Nature">
        <title>Complex archaea that bridge the gap between prokaryotes and eukaryotes.</title>
        <authorList>
            <person name="Spang A."/>
            <person name="Saw J.H."/>
            <person name="Jorgensen S.L."/>
            <person name="Zaremba-Niedzwiedzka K."/>
            <person name="Martijn J."/>
            <person name="Lind A.E."/>
            <person name="van Eijk R."/>
            <person name="Schleper C."/>
            <person name="Guy L."/>
            <person name="Ettema T.J."/>
        </authorList>
    </citation>
    <scope>NUCLEOTIDE SEQUENCE</scope>
</reference>
<gene>
    <name evidence="1" type="ORF">LCGC14_1866350</name>
</gene>
<comment type="caution">
    <text evidence="1">The sequence shown here is derived from an EMBL/GenBank/DDBJ whole genome shotgun (WGS) entry which is preliminary data.</text>
</comment>
<name>A0A0F9G6D4_9ZZZZ</name>
<dbReference type="AlphaFoldDB" id="A0A0F9G6D4"/>
<proteinExistence type="predicted"/>
<evidence type="ECO:0000313" key="1">
    <source>
        <dbReference type="EMBL" id="KKL94268.1"/>
    </source>
</evidence>
<sequence>MSDSKIEINKHGRPTKTLAVIAQLLGAEGFNDYVANQIEHYHKRRTLTDRQRQRLEVTRKSFGEIMKKMDEGDRLVVGKFIRLKDHMSFDAGLRIGLMKHVWDVTKDGRDL</sequence>
<accession>A0A0F9G6D4</accession>
<dbReference type="EMBL" id="LAZR01018969">
    <property type="protein sequence ID" value="KKL94268.1"/>
    <property type="molecule type" value="Genomic_DNA"/>
</dbReference>
<protein>
    <submittedName>
        <fullName evidence="1">Uncharacterized protein</fullName>
    </submittedName>
</protein>